<feature type="coiled-coil region" evidence="1">
    <location>
        <begin position="119"/>
        <end position="146"/>
    </location>
</feature>
<keyword evidence="2" id="KW-0614">Plasmid</keyword>
<reference evidence="2" key="1">
    <citation type="submission" date="2019-10" db="EMBL/GenBank/DDBJ databases">
        <authorList>
            <person name="Zhou D."/>
            <person name="Cheng Q."/>
        </authorList>
    </citation>
    <scope>NUCLEOTIDE SEQUENCE</scope>
    <source>
        <strain evidence="2">1507-17068</strain>
        <plasmid evidence="2">p717068-IMP</plasmid>
    </source>
</reference>
<accession>A0A6M4NQK2</accession>
<evidence type="ECO:0000256" key="1">
    <source>
        <dbReference type="SAM" id="Coils"/>
    </source>
</evidence>
<organism evidence="2">
    <name type="scientific">Aeromonas caviae</name>
    <name type="common">Aeromonas punctata</name>
    <dbReference type="NCBI Taxonomy" id="648"/>
    <lineage>
        <taxon>Bacteria</taxon>
        <taxon>Pseudomonadati</taxon>
        <taxon>Pseudomonadota</taxon>
        <taxon>Gammaproteobacteria</taxon>
        <taxon>Aeromonadales</taxon>
        <taxon>Aeromonadaceae</taxon>
        <taxon>Aeromonas</taxon>
    </lineage>
</organism>
<name>A0A6M4NQK2_AERCA</name>
<dbReference type="RefSeq" id="WP_181715908.1">
    <property type="nucleotide sequence ID" value="NZ_CP091177.1"/>
</dbReference>
<sequence>MSAIPLEDDRSAPLKEALAEKSARERFSAETLRRDLAINDADLDTSMTEQAGLYGYYSALYAKAQYEADMAKNRVEIAKARAYKDVRSRLISKGAKFSEALLEAEVILHPDYQDASEMAAKYRMQAEMLRQGLEALKQRRDMLVQKGKSRLEELRGELFLKAPGSLEDKKALARSKLGRAAQPDGE</sequence>
<keyword evidence="1" id="KW-0175">Coiled coil</keyword>
<dbReference type="AlphaFoldDB" id="A0A6M4NQK2"/>
<protein>
    <submittedName>
        <fullName evidence="2">Uncharacterized protein</fullName>
    </submittedName>
</protein>
<geneLocation type="plasmid" evidence="2">
    <name>p717068-IMP</name>
</geneLocation>
<evidence type="ECO:0000313" key="2">
    <source>
        <dbReference type="EMBL" id="QJR99785.1"/>
    </source>
</evidence>
<proteinExistence type="predicted"/>
<dbReference type="EMBL" id="MN629346">
    <property type="protein sequence ID" value="QJR99785.1"/>
    <property type="molecule type" value="Genomic_DNA"/>
</dbReference>